<reference evidence="2" key="1">
    <citation type="submission" date="2020-07" db="EMBL/GenBank/DDBJ databases">
        <title>Multicomponent nature underlies the extraordinary mechanical properties of spider dragline silk.</title>
        <authorList>
            <person name="Kono N."/>
            <person name="Nakamura H."/>
            <person name="Mori M."/>
            <person name="Yoshida Y."/>
            <person name="Ohtoshi R."/>
            <person name="Malay A.D."/>
            <person name="Moran D.A.P."/>
            <person name="Tomita M."/>
            <person name="Numata K."/>
            <person name="Arakawa K."/>
        </authorList>
    </citation>
    <scope>NUCLEOTIDE SEQUENCE</scope>
</reference>
<sequence length="151" mass="17558">MNKKIDELKDISISELADIEADLQEMEDRLEHLETKEVKTIDSINHSALITPKQKQMPFNKRMGTIIIQKMDLQMSQQQPMVQYYMFNLFWKRMYPLDLCSKSCVALIKTNHYPLFENVCLCVVGTAPEKGSTFLDAIHTTNNVVDRLILY</sequence>
<evidence type="ECO:0000313" key="3">
    <source>
        <dbReference type="Proteomes" id="UP000887116"/>
    </source>
</evidence>
<evidence type="ECO:0000256" key="1">
    <source>
        <dbReference type="SAM" id="Coils"/>
    </source>
</evidence>
<gene>
    <name evidence="2" type="ORF">TNCT_662471</name>
</gene>
<dbReference type="AlphaFoldDB" id="A0A8X6LH11"/>
<keyword evidence="1" id="KW-0175">Coiled coil</keyword>
<proteinExistence type="predicted"/>
<accession>A0A8X6LH11</accession>
<feature type="coiled-coil region" evidence="1">
    <location>
        <begin position="9"/>
        <end position="43"/>
    </location>
</feature>
<dbReference type="EMBL" id="BMAO01006684">
    <property type="protein sequence ID" value="GFR10526.1"/>
    <property type="molecule type" value="Genomic_DNA"/>
</dbReference>
<dbReference type="Proteomes" id="UP000887116">
    <property type="component" value="Unassembled WGS sequence"/>
</dbReference>
<keyword evidence="3" id="KW-1185">Reference proteome</keyword>
<comment type="caution">
    <text evidence="2">The sequence shown here is derived from an EMBL/GenBank/DDBJ whole genome shotgun (WGS) entry which is preliminary data.</text>
</comment>
<evidence type="ECO:0000313" key="2">
    <source>
        <dbReference type="EMBL" id="GFR10526.1"/>
    </source>
</evidence>
<protein>
    <submittedName>
        <fullName evidence="2">Uncharacterized protein</fullName>
    </submittedName>
</protein>
<organism evidence="2 3">
    <name type="scientific">Trichonephila clavata</name>
    <name type="common">Joro spider</name>
    <name type="synonym">Nephila clavata</name>
    <dbReference type="NCBI Taxonomy" id="2740835"/>
    <lineage>
        <taxon>Eukaryota</taxon>
        <taxon>Metazoa</taxon>
        <taxon>Ecdysozoa</taxon>
        <taxon>Arthropoda</taxon>
        <taxon>Chelicerata</taxon>
        <taxon>Arachnida</taxon>
        <taxon>Araneae</taxon>
        <taxon>Araneomorphae</taxon>
        <taxon>Entelegynae</taxon>
        <taxon>Araneoidea</taxon>
        <taxon>Nephilidae</taxon>
        <taxon>Trichonephila</taxon>
    </lineage>
</organism>
<name>A0A8X6LH11_TRICU</name>